<protein>
    <recommendedName>
        <fullName evidence="5 6">Ribonuclease Y</fullName>
        <shortName evidence="5">RNase Y</shortName>
        <ecNumber evidence="5 6">3.1.-.-</ecNumber>
    </recommendedName>
</protein>
<evidence type="ECO:0000313" key="10">
    <source>
        <dbReference type="Proteomes" id="UP000051096"/>
    </source>
</evidence>
<dbReference type="Gene3D" id="1.10.3210.10">
    <property type="entry name" value="Hypothetical protein af1432"/>
    <property type="match status" value="1"/>
</dbReference>
<dbReference type="InterPro" id="IPR003607">
    <property type="entry name" value="HD/PDEase_dom"/>
</dbReference>
<dbReference type="PATRIC" id="fig|1703780.3.peg.1190"/>
<organism evidence="9 10">
    <name type="scientific">candidate division WOR_3 bacterium SM23_60</name>
    <dbReference type="NCBI Taxonomy" id="1703780"/>
    <lineage>
        <taxon>Bacteria</taxon>
        <taxon>Bacteria division WOR-3</taxon>
    </lineage>
</organism>
<dbReference type="PROSITE" id="PS51831">
    <property type="entry name" value="HD"/>
    <property type="match status" value="1"/>
</dbReference>
<dbReference type="EC" id="3.1.-.-" evidence="5 6"/>
<evidence type="ECO:0000256" key="7">
    <source>
        <dbReference type="SAM" id="Coils"/>
    </source>
</evidence>
<dbReference type="Pfam" id="PF01966">
    <property type="entry name" value="HD"/>
    <property type="match status" value="1"/>
</dbReference>
<dbReference type="EMBL" id="LJUO01000119">
    <property type="protein sequence ID" value="KPK69609.1"/>
    <property type="molecule type" value="Genomic_DNA"/>
</dbReference>
<dbReference type="PROSITE" id="PS50084">
    <property type="entry name" value="KH_TYPE_1"/>
    <property type="match status" value="1"/>
</dbReference>
<dbReference type="Proteomes" id="UP000051096">
    <property type="component" value="Unassembled WGS sequence"/>
</dbReference>
<dbReference type="InterPro" id="IPR004088">
    <property type="entry name" value="KH_dom_type_1"/>
</dbReference>
<dbReference type="InterPro" id="IPR036612">
    <property type="entry name" value="KH_dom_type_1_sf"/>
</dbReference>
<evidence type="ECO:0000256" key="5">
    <source>
        <dbReference type="HAMAP-Rule" id="MF_00335"/>
    </source>
</evidence>
<dbReference type="CDD" id="cd22431">
    <property type="entry name" value="KH-I_RNaseY"/>
    <property type="match status" value="1"/>
</dbReference>
<evidence type="ECO:0000256" key="2">
    <source>
        <dbReference type="ARBA" id="ARBA00022759"/>
    </source>
</evidence>
<name>A0A0S8GA34_UNCW3</name>
<dbReference type="InterPro" id="IPR006674">
    <property type="entry name" value="HD_domain"/>
</dbReference>
<dbReference type="GO" id="GO:0006402">
    <property type="term" value="P:mRNA catabolic process"/>
    <property type="evidence" value="ECO:0007669"/>
    <property type="project" value="UniProtKB-UniRule"/>
</dbReference>
<sequence>MTPLQGILIGIGVIIAVALAIYFYVRFGKGTLANASLEASRIIDEAKREAENHRKSAEIAAKEQWYQEKMKFEKETASKRKEIDRAEKRLREKEMVLERREHLIVDKEKETLNKEHNLQNKERIIHAKSERYDQMIREQNEILQKIANYSKEEAKEALKKNLEAEARHEAASLINQIREEAKAQAESTAREIILQVIQRCAASHTAETTISVVPIPSDEMKGRIIGREGRNIRSFENLTGVEVIIDDTPETISLSCFDPIRREIARMAMEKLISDGRIHPTRIEEVVKASRAEIDSIIKNTGEEVILEMGIIGIIPEIVQHIGKMRYRTSYGQNLLQHSREVANLSALLAQELGLDSAIAKRAGLLHDLGKVVDGNIEGSHAHAGAEIARRFGENDTVVNAIEAHHEETQATSPYAAIVEIADSISGSRPGARRETIEAYIKRLNTLEEIASSFNGVERVFAIQAGREIRVMVQPEKISDLDAESLATDVARRLEKETQYPGQIKVTVIREKRVVEIAK</sequence>
<dbReference type="PANTHER" id="PTHR12826">
    <property type="entry name" value="RIBONUCLEASE Y"/>
    <property type="match status" value="1"/>
</dbReference>
<keyword evidence="4 5" id="KW-0694">RNA-binding</keyword>
<keyword evidence="3 5" id="KW-0378">Hydrolase</keyword>
<dbReference type="SUPFAM" id="SSF54791">
    <property type="entry name" value="Eukaryotic type KH-domain (KH-domain type I)"/>
    <property type="match status" value="1"/>
</dbReference>
<evidence type="ECO:0000256" key="3">
    <source>
        <dbReference type="ARBA" id="ARBA00022801"/>
    </source>
</evidence>
<keyword evidence="2 5" id="KW-0255">Endonuclease</keyword>
<keyword evidence="1 5" id="KW-0540">Nuclease</keyword>
<dbReference type="InterPro" id="IPR006675">
    <property type="entry name" value="HDIG_dom"/>
</dbReference>
<dbReference type="InterPro" id="IPR022711">
    <property type="entry name" value="RNase_Y_N"/>
</dbReference>
<dbReference type="GO" id="GO:0004521">
    <property type="term" value="F:RNA endonuclease activity"/>
    <property type="evidence" value="ECO:0007669"/>
    <property type="project" value="UniProtKB-UniRule"/>
</dbReference>
<gene>
    <name evidence="5" type="primary">rny</name>
    <name evidence="9" type="ORF">AMJ87_10220</name>
</gene>
<comment type="caution">
    <text evidence="9">The sequence shown here is derived from an EMBL/GenBank/DDBJ whole genome shotgun (WGS) entry which is preliminary data.</text>
</comment>
<dbReference type="FunFam" id="1.10.3210.10:FF:000013">
    <property type="entry name" value="Ribonuclease Y"/>
    <property type="match status" value="1"/>
</dbReference>
<keyword evidence="5" id="KW-0812">Transmembrane</keyword>
<dbReference type="NCBIfam" id="TIGR00277">
    <property type="entry name" value="HDIG"/>
    <property type="match status" value="1"/>
</dbReference>
<dbReference type="SUPFAM" id="SSF109604">
    <property type="entry name" value="HD-domain/PDEase-like"/>
    <property type="match status" value="1"/>
</dbReference>
<evidence type="ECO:0000256" key="4">
    <source>
        <dbReference type="ARBA" id="ARBA00022884"/>
    </source>
</evidence>
<feature type="domain" description="HD" evidence="8">
    <location>
        <begin position="335"/>
        <end position="428"/>
    </location>
</feature>
<evidence type="ECO:0000256" key="1">
    <source>
        <dbReference type="ARBA" id="ARBA00022722"/>
    </source>
</evidence>
<dbReference type="GO" id="GO:0005886">
    <property type="term" value="C:plasma membrane"/>
    <property type="evidence" value="ECO:0007669"/>
    <property type="project" value="UniProtKB-SubCell"/>
</dbReference>
<evidence type="ECO:0000313" key="9">
    <source>
        <dbReference type="EMBL" id="KPK69609.1"/>
    </source>
</evidence>
<dbReference type="GO" id="GO:0016787">
    <property type="term" value="F:hydrolase activity"/>
    <property type="evidence" value="ECO:0007669"/>
    <property type="project" value="UniProtKB-KW"/>
</dbReference>
<keyword evidence="7" id="KW-0175">Coiled coil</keyword>
<feature type="coiled-coil region" evidence="7">
    <location>
        <begin position="43"/>
        <end position="152"/>
    </location>
</feature>
<dbReference type="PANTHER" id="PTHR12826:SF15">
    <property type="entry name" value="RIBONUCLEASE Y"/>
    <property type="match status" value="1"/>
</dbReference>
<dbReference type="NCBIfam" id="TIGR03319">
    <property type="entry name" value="RNase_Y"/>
    <property type="match status" value="1"/>
</dbReference>
<dbReference type="InterPro" id="IPR017705">
    <property type="entry name" value="Ribonuclease_Y"/>
</dbReference>
<dbReference type="AlphaFoldDB" id="A0A0S8GA34"/>
<keyword evidence="5" id="KW-1133">Transmembrane helix</keyword>
<dbReference type="SMART" id="SM00322">
    <property type="entry name" value="KH"/>
    <property type="match status" value="1"/>
</dbReference>
<dbReference type="HAMAP" id="MF_00335">
    <property type="entry name" value="RNase_Y"/>
    <property type="match status" value="1"/>
</dbReference>
<dbReference type="GO" id="GO:0003723">
    <property type="term" value="F:RNA binding"/>
    <property type="evidence" value="ECO:0007669"/>
    <property type="project" value="UniProtKB-UniRule"/>
</dbReference>
<evidence type="ECO:0000256" key="6">
    <source>
        <dbReference type="NCBIfam" id="TIGR03319"/>
    </source>
</evidence>
<comment type="subcellular location">
    <subcellularLocation>
        <location evidence="5">Cell membrane</location>
        <topology evidence="5">Single-pass membrane protein</topology>
    </subcellularLocation>
</comment>
<dbReference type="Pfam" id="PF12072">
    <property type="entry name" value="RNase_Y_N"/>
    <property type="match status" value="1"/>
</dbReference>
<evidence type="ECO:0000259" key="8">
    <source>
        <dbReference type="PROSITE" id="PS51831"/>
    </source>
</evidence>
<comment type="similarity">
    <text evidence="5">Belongs to the RNase Y family.</text>
</comment>
<dbReference type="CDD" id="cd00077">
    <property type="entry name" value="HDc"/>
    <property type="match status" value="1"/>
</dbReference>
<dbReference type="SMART" id="SM00471">
    <property type="entry name" value="HDc"/>
    <property type="match status" value="1"/>
</dbReference>
<dbReference type="Pfam" id="PF00013">
    <property type="entry name" value="KH_1"/>
    <property type="match status" value="1"/>
</dbReference>
<reference evidence="9 10" key="1">
    <citation type="journal article" date="2015" name="Microbiome">
        <title>Genomic resolution of linkages in carbon, nitrogen, and sulfur cycling among widespread estuary sediment bacteria.</title>
        <authorList>
            <person name="Baker B.J."/>
            <person name="Lazar C.S."/>
            <person name="Teske A.P."/>
            <person name="Dick G.J."/>
        </authorList>
    </citation>
    <scope>NUCLEOTIDE SEQUENCE [LARGE SCALE GENOMIC DNA]</scope>
    <source>
        <strain evidence="9">SM23_60</strain>
    </source>
</reference>
<dbReference type="InterPro" id="IPR004087">
    <property type="entry name" value="KH_dom"/>
</dbReference>
<feature type="transmembrane region" description="Helical" evidence="5">
    <location>
        <begin position="6"/>
        <end position="25"/>
    </location>
</feature>
<keyword evidence="5" id="KW-1003">Cell membrane</keyword>
<dbReference type="Gene3D" id="3.30.1370.10">
    <property type="entry name" value="K Homology domain, type 1"/>
    <property type="match status" value="1"/>
</dbReference>
<comment type="function">
    <text evidence="5">Endoribonuclease that initiates mRNA decay.</text>
</comment>
<proteinExistence type="inferred from homology"/>
<keyword evidence="5" id="KW-0472">Membrane</keyword>
<accession>A0A0S8GA34</accession>